<dbReference type="InterPro" id="IPR011041">
    <property type="entry name" value="Quinoprot_gluc/sorb_DH_b-prop"/>
</dbReference>
<dbReference type="KEGG" id="hbs:IPV69_24965"/>
<dbReference type="SUPFAM" id="SSF48726">
    <property type="entry name" value="Immunoglobulin"/>
    <property type="match status" value="1"/>
</dbReference>
<evidence type="ECO:0000313" key="3">
    <source>
        <dbReference type="EMBL" id="QOV89411.1"/>
    </source>
</evidence>
<dbReference type="PROSITE" id="PS50835">
    <property type="entry name" value="IG_LIKE"/>
    <property type="match status" value="1"/>
</dbReference>
<dbReference type="InterPro" id="IPR007110">
    <property type="entry name" value="Ig-like_dom"/>
</dbReference>
<dbReference type="InterPro" id="IPR013783">
    <property type="entry name" value="Ig-like_fold"/>
</dbReference>
<dbReference type="EMBL" id="CP063458">
    <property type="protein sequence ID" value="QOV89411.1"/>
    <property type="molecule type" value="Genomic_DNA"/>
</dbReference>
<dbReference type="AlphaFoldDB" id="A0A7M2WX62"/>
<proteinExistence type="predicted"/>
<evidence type="ECO:0000259" key="2">
    <source>
        <dbReference type="PROSITE" id="PS50835"/>
    </source>
</evidence>
<dbReference type="InterPro" id="IPR011635">
    <property type="entry name" value="CARDB"/>
</dbReference>
<sequence length="770" mass="79095">MSFVRNLIQPLEPRRLLTVSSGFAEDVVGSELRLPTAIAISPAPQAPPIFIAEKAGRVRLYENGQLESQPTVVLEDIATDGELGLLGIAIDKNFDRNRYVYLNYSYKQRGSSDVVQRVSRFYFSGRELVSETVLLDLPKWETATKNIGGGLKFAFDGTLLVGIGDGGKKAQAGDLGSPFGKILRIRPDGTVPSNNPFATAEGWQKYVWAYGLRDPAKFTVQSQNGIVFINDPGETSAEEINVGVAGGNYGWPTVEGGSQTPVGSNPIGPVHTIPHAPTDPEAIAGGHIAGGVLFNPGSLTFPMPYAGDYFFADRDKNIIQVMGIEKLAPTGVVSPFATDVIRPVDIAYTIPGDLFVIAQGVGDAGGQLIRYRATGSPSIVNQPAGATLSPGQSIKLSVSAGGFAPLTYQWAANGQDIPGATKTTLTVGPFDVADDGTVYTVRVINDRGVATSEPAVIRVVATGGGTDGGTDGGTNGGGTDGGGNNGGGSDGGGTGGGTPGTPGNPSPFKPPKVTKPMGPIDLLPQFGATPFAAVGGTTSKVSVKVLNVGLDTARGAMTVRLHLSPESEAAIGSGDPVVAEATVNIRIAPGKGKTVKLNVAWPDGLDGNYYVLANVDPSNVLPETNEANNVAVSGLPATVRPGFVDVRTQVGASPLTATHGKAVSLPVGVLNDGNRSSTSDLLLRVWAVPQASVAEGATAAEAASVGTSVFTQTRRLLLPAGRGKTVKLKFTLPADLAAGQYVLVATIDGVPGESDATNNASVGAGVVSIS</sequence>
<protein>
    <submittedName>
        <fullName evidence="3">PQQ-dependent sugar dehydrogenase</fullName>
    </submittedName>
</protein>
<evidence type="ECO:0000256" key="1">
    <source>
        <dbReference type="SAM" id="MobiDB-lite"/>
    </source>
</evidence>
<evidence type="ECO:0000313" key="4">
    <source>
        <dbReference type="Proteomes" id="UP000593765"/>
    </source>
</evidence>
<dbReference type="Pfam" id="PF07995">
    <property type="entry name" value="GSDH"/>
    <property type="match status" value="1"/>
</dbReference>
<gene>
    <name evidence="3" type="ORF">IPV69_24965</name>
</gene>
<dbReference type="Pfam" id="PF07705">
    <property type="entry name" value="CARDB"/>
    <property type="match status" value="1"/>
</dbReference>
<reference evidence="3 4" key="1">
    <citation type="submission" date="2020-10" db="EMBL/GenBank/DDBJ databases">
        <title>Wide distribution of Phycisphaera-like planctomycetes from WD2101 soil group in peatlands and genome analysis of the first cultivated representative.</title>
        <authorList>
            <person name="Dedysh S.N."/>
            <person name="Beletsky A.V."/>
            <person name="Ivanova A."/>
            <person name="Kulichevskaya I.S."/>
            <person name="Suzina N.E."/>
            <person name="Philippov D.A."/>
            <person name="Rakitin A.L."/>
            <person name="Mardanov A.V."/>
            <person name="Ravin N.V."/>
        </authorList>
    </citation>
    <scope>NUCLEOTIDE SEQUENCE [LARGE SCALE GENOMIC DNA]</scope>
    <source>
        <strain evidence="3 4">M1803</strain>
    </source>
</reference>
<organism evidence="3 4">
    <name type="scientific">Humisphaera borealis</name>
    <dbReference type="NCBI Taxonomy" id="2807512"/>
    <lineage>
        <taxon>Bacteria</taxon>
        <taxon>Pseudomonadati</taxon>
        <taxon>Planctomycetota</taxon>
        <taxon>Phycisphaerae</taxon>
        <taxon>Tepidisphaerales</taxon>
        <taxon>Tepidisphaeraceae</taxon>
        <taxon>Humisphaera</taxon>
    </lineage>
</organism>
<dbReference type="InterPro" id="IPR011042">
    <property type="entry name" value="6-blade_b-propeller_TolB-like"/>
</dbReference>
<dbReference type="RefSeq" id="WP_206292450.1">
    <property type="nucleotide sequence ID" value="NZ_CP063458.1"/>
</dbReference>
<dbReference type="PANTHER" id="PTHR19328">
    <property type="entry name" value="HEDGEHOG-INTERACTING PROTEIN"/>
    <property type="match status" value="1"/>
</dbReference>
<name>A0A7M2WX62_9BACT</name>
<keyword evidence="4" id="KW-1185">Reference proteome</keyword>
<accession>A0A7M2WX62</accession>
<dbReference type="SUPFAM" id="SSF50952">
    <property type="entry name" value="Soluble quinoprotein glucose dehydrogenase"/>
    <property type="match status" value="1"/>
</dbReference>
<dbReference type="Gene3D" id="2.60.40.10">
    <property type="entry name" value="Immunoglobulins"/>
    <property type="match status" value="3"/>
</dbReference>
<feature type="region of interest" description="Disordered" evidence="1">
    <location>
        <begin position="461"/>
        <end position="517"/>
    </location>
</feature>
<dbReference type="Gene3D" id="2.120.10.30">
    <property type="entry name" value="TolB, C-terminal domain"/>
    <property type="match status" value="1"/>
</dbReference>
<dbReference type="Proteomes" id="UP000593765">
    <property type="component" value="Chromosome"/>
</dbReference>
<feature type="compositionally biased region" description="Gly residues" evidence="1">
    <location>
        <begin position="462"/>
        <end position="500"/>
    </location>
</feature>
<dbReference type="InterPro" id="IPR012938">
    <property type="entry name" value="Glc/Sorbosone_DH"/>
</dbReference>
<feature type="domain" description="Ig-like" evidence="2">
    <location>
        <begin position="377"/>
        <end position="457"/>
    </location>
</feature>
<dbReference type="InterPro" id="IPR036179">
    <property type="entry name" value="Ig-like_dom_sf"/>
</dbReference>
<dbReference type="PANTHER" id="PTHR19328:SF13">
    <property type="entry name" value="HIPL1 PROTEIN"/>
    <property type="match status" value="1"/>
</dbReference>